<sequence length="79" mass="9290">MGKERQQYSEAFKKETVRYVEQHQQQKSVTDIFKQGRAILQQPKFLRFYLSEIVGVPRFLLVLAEQKSAHPSILPVRSK</sequence>
<name>A0A428NAJ3_9BACI</name>
<dbReference type="Proteomes" id="UP000275076">
    <property type="component" value="Unassembled WGS sequence"/>
</dbReference>
<dbReference type="AlphaFoldDB" id="A0A428NAJ3"/>
<gene>
    <name evidence="1" type="ORF">D7Z54_02235</name>
</gene>
<dbReference type="OrthoDB" id="4379323at2"/>
<proteinExistence type="predicted"/>
<dbReference type="RefSeq" id="WP_125553991.1">
    <property type="nucleotide sequence ID" value="NZ_RBVX01000001.1"/>
</dbReference>
<dbReference type="EMBL" id="RBVX01000001">
    <property type="protein sequence ID" value="RSL35403.1"/>
    <property type="molecule type" value="Genomic_DNA"/>
</dbReference>
<evidence type="ECO:0000313" key="1">
    <source>
        <dbReference type="EMBL" id="RSL35403.1"/>
    </source>
</evidence>
<organism evidence="1 2">
    <name type="scientific">Salibacterium salarium</name>
    <dbReference type="NCBI Taxonomy" id="284579"/>
    <lineage>
        <taxon>Bacteria</taxon>
        <taxon>Bacillati</taxon>
        <taxon>Bacillota</taxon>
        <taxon>Bacilli</taxon>
        <taxon>Bacillales</taxon>
        <taxon>Bacillaceae</taxon>
    </lineage>
</organism>
<comment type="caution">
    <text evidence="1">The sequence shown here is derived from an EMBL/GenBank/DDBJ whole genome shotgun (WGS) entry which is preliminary data.</text>
</comment>
<evidence type="ECO:0000313" key="2">
    <source>
        <dbReference type="Proteomes" id="UP000275076"/>
    </source>
</evidence>
<keyword evidence="2" id="KW-1185">Reference proteome</keyword>
<reference evidence="1 2" key="1">
    <citation type="submission" date="2018-10" db="EMBL/GenBank/DDBJ databases">
        <title>Draft genome sequence of Bacillus salarius IM0101, isolated from a hypersaline soil in Inner Mongolia, China.</title>
        <authorList>
            <person name="Yamprayoonswat W."/>
            <person name="Boonvisut S."/>
            <person name="Jumpathong W."/>
            <person name="Sittihan S."/>
            <person name="Ruangsuj P."/>
            <person name="Wanthongcharoen S."/>
            <person name="Thongpramul N."/>
            <person name="Pimmason S."/>
            <person name="Yu B."/>
            <person name="Yasawong M."/>
        </authorList>
    </citation>
    <scope>NUCLEOTIDE SEQUENCE [LARGE SCALE GENOMIC DNA]</scope>
    <source>
        <strain evidence="1 2">IM0101</strain>
    </source>
</reference>
<accession>A0A428NAJ3</accession>
<protein>
    <submittedName>
        <fullName evidence="1">Uncharacterized protein</fullName>
    </submittedName>
</protein>